<dbReference type="Gene3D" id="3.90.226.10">
    <property type="entry name" value="2-enoyl-CoA Hydratase, Chain A, domain 1"/>
    <property type="match status" value="1"/>
</dbReference>
<dbReference type="SUPFAM" id="SSF52096">
    <property type="entry name" value="ClpP/crotonase"/>
    <property type="match status" value="1"/>
</dbReference>
<dbReference type="AlphaFoldDB" id="A0A6I4IPK1"/>
<evidence type="ECO:0000259" key="1">
    <source>
        <dbReference type="Pfam" id="PF03572"/>
    </source>
</evidence>
<dbReference type="InterPro" id="IPR029045">
    <property type="entry name" value="ClpP/crotonase-like_dom_sf"/>
</dbReference>
<gene>
    <name evidence="2" type="ORF">GO816_03300</name>
</gene>
<dbReference type="GO" id="GO:0006508">
    <property type="term" value="P:proteolysis"/>
    <property type="evidence" value="ECO:0007669"/>
    <property type="project" value="InterPro"/>
</dbReference>
<evidence type="ECO:0000313" key="2">
    <source>
        <dbReference type="EMBL" id="MVN90143.1"/>
    </source>
</evidence>
<dbReference type="PANTHER" id="PTHR32060">
    <property type="entry name" value="TAIL-SPECIFIC PROTEASE"/>
    <property type="match status" value="1"/>
</dbReference>
<organism evidence="2 3">
    <name type="scientific">Mucilaginibacter aquatilis</name>
    <dbReference type="NCBI Taxonomy" id="1517760"/>
    <lineage>
        <taxon>Bacteria</taxon>
        <taxon>Pseudomonadati</taxon>
        <taxon>Bacteroidota</taxon>
        <taxon>Sphingobacteriia</taxon>
        <taxon>Sphingobacteriales</taxon>
        <taxon>Sphingobacteriaceae</taxon>
        <taxon>Mucilaginibacter</taxon>
    </lineage>
</organism>
<dbReference type="Pfam" id="PF03572">
    <property type="entry name" value="Peptidase_S41"/>
    <property type="match status" value="1"/>
</dbReference>
<sequence>MLFLRQFNKQQDFALTPPHSRMKKLFILFAALFDVLLAFGQNTNELPKFSADELKSDLVFLKQQVFNVHANPFTELSQTQYQKLFDDIESRITDSLTAVDFYRLVKPVVSYLSDEHAQIGYNGKLIGTYFTSSVFLPITLTKRGKDYVVDKTLTDVAGIVKGNVITQINNEPVNALVDRNIAYTTGFRGQRLDKAMQQFGLWFGWSTSQPKVQYEVKTGSGKTIVVPGVDIKVWQKYLSAAPVTSTAKLPLISYSLYKDAGYINANSFSIHNNREMDSIRNVLKTVFQKINTDKPKYLFVDVSNNDGGNSEVGDAMIDYFSAKPYLNYQCNWRRSDEYLKLMQRWGIKDSVYAAKAAGTLIHFDAEQVFPSANNPLRYNGKVYIIVGNGTFSSAMMFATVIKDNKIAALAGQVPKNGHPSHFGEMYSVTLPNTKLPVRFGVKEWLRPAGKSVENFLRPDINIDLSAGSNPEKLYGLLIK</sequence>
<dbReference type="PANTHER" id="PTHR32060:SF30">
    <property type="entry name" value="CARBOXY-TERMINAL PROCESSING PROTEASE CTPA"/>
    <property type="match status" value="1"/>
</dbReference>
<keyword evidence="3" id="KW-1185">Reference proteome</keyword>
<name>A0A6I4IPK1_9SPHI</name>
<feature type="domain" description="Tail specific protease" evidence="1">
    <location>
        <begin position="260"/>
        <end position="461"/>
    </location>
</feature>
<proteinExistence type="predicted"/>
<dbReference type="GO" id="GO:0030288">
    <property type="term" value="C:outer membrane-bounded periplasmic space"/>
    <property type="evidence" value="ECO:0007669"/>
    <property type="project" value="TreeGrafter"/>
</dbReference>
<dbReference type="GO" id="GO:0004175">
    <property type="term" value="F:endopeptidase activity"/>
    <property type="evidence" value="ECO:0007669"/>
    <property type="project" value="TreeGrafter"/>
</dbReference>
<dbReference type="Proteomes" id="UP000434850">
    <property type="component" value="Unassembled WGS sequence"/>
</dbReference>
<accession>A0A6I4IPK1</accession>
<dbReference type="EMBL" id="WQLA01000001">
    <property type="protein sequence ID" value="MVN90143.1"/>
    <property type="molecule type" value="Genomic_DNA"/>
</dbReference>
<evidence type="ECO:0000313" key="3">
    <source>
        <dbReference type="Proteomes" id="UP000434850"/>
    </source>
</evidence>
<dbReference type="GO" id="GO:0008236">
    <property type="term" value="F:serine-type peptidase activity"/>
    <property type="evidence" value="ECO:0007669"/>
    <property type="project" value="InterPro"/>
</dbReference>
<comment type="caution">
    <text evidence="2">The sequence shown here is derived from an EMBL/GenBank/DDBJ whole genome shotgun (WGS) entry which is preliminary data.</text>
</comment>
<dbReference type="OrthoDB" id="5480566at2"/>
<protein>
    <recommendedName>
        <fullName evidence="1">Tail specific protease domain-containing protein</fullName>
    </recommendedName>
</protein>
<dbReference type="GO" id="GO:0007165">
    <property type="term" value="P:signal transduction"/>
    <property type="evidence" value="ECO:0007669"/>
    <property type="project" value="TreeGrafter"/>
</dbReference>
<reference evidence="2 3" key="1">
    <citation type="submission" date="2019-12" db="EMBL/GenBank/DDBJ databases">
        <title>Mucilaginibacter sp. HME9299 genome sequencing and assembly.</title>
        <authorList>
            <person name="Kang H."/>
            <person name="Kim H."/>
            <person name="Joh K."/>
        </authorList>
    </citation>
    <scope>NUCLEOTIDE SEQUENCE [LARGE SCALE GENOMIC DNA]</scope>
    <source>
        <strain evidence="2 3">HME9299</strain>
    </source>
</reference>
<dbReference type="InterPro" id="IPR005151">
    <property type="entry name" value="Tail-specific_protease"/>
</dbReference>